<dbReference type="PANTHER" id="PTHR13789:SF147">
    <property type="entry name" value="PUTATIVE (AFU_ORTHOLOGUE AFUA_2G01950)-RELATED"/>
    <property type="match status" value="1"/>
</dbReference>
<dbReference type="InterPro" id="IPR050493">
    <property type="entry name" value="FAD-dep_Monooxygenase_BioMet"/>
</dbReference>
<evidence type="ECO:0000313" key="8">
    <source>
        <dbReference type="EMBL" id="CAA7260320.1"/>
    </source>
</evidence>
<dbReference type="Pfam" id="PF01494">
    <property type="entry name" value="FAD_binding_3"/>
    <property type="match status" value="1"/>
</dbReference>
<comment type="similarity">
    <text evidence="1">Belongs to the paxM FAD-dependent monooxygenase family.</text>
</comment>
<protein>
    <recommendedName>
        <fullName evidence="7">F-box domain-containing protein</fullName>
    </recommendedName>
</protein>
<dbReference type="InterPro" id="IPR001810">
    <property type="entry name" value="F-box_dom"/>
</dbReference>
<name>A0A8S0VTG9_CYCAE</name>
<dbReference type="OrthoDB" id="3202382at2759"/>
<evidence type="ECO:0000259" key="7">
    <source>
        <dbReference type="PROSITE" id="PS50181"/>
    </source>
</evidence>
<dbReference type="FunFam" id="3.50.50.60:FF:000115">
    <property type="entry name" value="Salicylate hydroxylase, putative"/>
    <property type="match status" value="1"/>
</dbReference>
<evidence type="ECO:0000256" key="6">
    <source>
        <dbReference type="SAM" id="MobiDB-lite"/>
    </source>
</evidence>
<dbReference type="EMBL" id="CACVBS010000029">
    <property type="protein sequence ID" value="CAA7260320.1"/>
    <property type="molecule type" value="Genomic_DNA"/>
</dbReference>
<evidence type="ECO:0000256" key="3">
    <source>
        <dbReference type="ARBA" id="ARBA00022827"/>
    </source>
</evidence>
<dbReference type="InterPro" id="IPR036188">
    <property type="entry name" value="FAD/NAD-bd_sf"/>
</dbReference>
<comment type="caution">
    <text evidence="8">The sequence shown here is derived from an EMBL/GenBank/DDBJ whole genome shotgun (WGS) entry which is preliminary data.</text>
</comment>
<feature type="region of interest" description="Disordered" evidence="6">
    <location>
        <begin position="113"/>
        <end position="137"/>
    </location>
</feature>
<dbReference type="Pfam" id="PF12937">
    <property type="entry name" value="F-box-like"/>
    <property type="match status" value="1"/>
</dbReference>
<gene>
    <name evidence="8" type="ORF">AAE3_LOCUS2654</name>
</gene>
<keyword evidence="4" id="KW-0560">Oxidoreductase</keyword>
<dbReference type="GO" id="GO:0004497">
    <property type="term" value="F:monooxygenase activity"/>
    <property type="evidence" value="ECO:0007669"/>
    <property type="project" value="UniProtKB-KW"/>
</dbReference>
<sequence>MLDAGPSSPSSQTADSEVAMGLSTLPYDLLLNIATYLDLRDVHALHSTSRALYEASTTRTVYRKLANDLLRRCRALPLKGFQRLSDLTTEQLIRAVNKATHYEAAWRVRAPRPIAPEPHTNGINSHSNYMDVSPKSRLSEKVQREEHKWYKIVSAPPGEEVDWLSPITSSYTLCATKSGKVVCWDVQSDTCLAEWNPGARWELWKCRVEFEERTVFFTMAKVLSGSYDDDRIMEFVLMRLTFSDGPSGESSLNPPIFSHVTEFRTTGVVMNVFLLDPSERLLSAFIWVSTSNTIGLYALPDWNKNEYVFIDTGIECVMSSNWSCILYQQHIVIHCEESDAAYQHFYPLSLLRTYTNTLPTKDSTPSISRRLPPARTLKKKFIFPLFVETDSDADEPDLEGDMHTTYQRILSRRYLHHYKYTYTQWRYAELSRAIYPTHDRCPIVFSITSVNSFLFLIFTCDHSTSARQSQPLSIPTMVPGNCTVVLLAAHDPETHRTRFVLAQHYFRVPLDHAEWEHSITAVQGEVPVTNGKLLNGHVNGKRPATLEDLQDDALMHLWYVSTPFEVVRVFDGQEEEDDGQLTERPRPLVAVDFGHAVWIEYDDEDRPRVDTDGEIEGGESKSLRFVTFPPFSEEYGVEIDLSSGGSTSEVRKLEIPPELDLSTVETINIDQSQAHNPAGIKQRVMGDGLVGSGATILIIMGGQPDMLAAPKVKSGKVTLNPNRYPDAYQRRGHRPSGTPSLPPSQPQLTTSKEAPTKAGDKFLPLDIAVVGAGLGGLAAAYLLGRAGHRVTVFEAASTISDVGAGIQLSPNVTRLLARWGLGEQVKELAFVPETLSLRRYKNGEVVGWRKWGEIMERDYGAPYCHIHRADIHNILFEHAKPHINFRPNSTVVSIDPSAPSLTLASGEIIRTQVVIGADGVHSRIRSILVGEPDSATPTGDAAYRTLIPTSLMLKDPELKDLVNEGANCWMGPKRHVVGYCVRRKELYNLVLIHPCKVTNENTREVDCDVMRKDFEGFEPRVQKLLSLVDSALVWSLMDRKPLDSWVHKDGKVCLLGDACHPMLPYRAQGAAMAIEDAAVLGNLLSRVTQRNQVPVLLQAYQELRLPRATLAQDESRMNQSTFHLEDGPDQERRDNSMRAAMEVALKELRGENTDAACVGSQNMWGDKEKNDRSFGYDADVHVEKWWVENSSRVLAKAKL</sequence>
<proteinExistence type="inferred from homology"/>
<dbReference type="SUPFAM" id="SSF81383">
    <property type="entry name" value="F-box domain"/>
    <property type="match status" value="1"/>
</dbReference>
<dbReference type="PANTHER" id="PTHR13789">
    <property type="entry name" value="MONOOXYGENASE"/>
    <property type="match status" value="1"/>
</dbReference>
<dbReference type="CDD" id="cd09917">
    <property type="entry name" value="F-box_SF"/>
    <property type="match status" value="1"/>
</dbReference>
<dbReference type="PROSITE" id="PS50181">
    <property type="entry name" value="FBOX"/>
    <property type="match status" value="1"/>
</dbReference>
<evidence type="ECO:0000256" key="2">
    <source>
        <dbReference type="ARBA" id="ARBA00022630"/>
    </source>
</evidence>
<organism evidence="8 9">
    <name type="scientific">Cyclocybe aegerita</name>
    <name type="common">Black poplar mushroom</name>
    <name type="synonym">Agrocybe aegerita</name>
    <dbReference type="NCBI Taxonomy" id="1973307"/>
    <lineage>
        <taxon>Eukaryota</taxon>
        <taxon>Fungi</taxon>
        <taxon>Dikarya</taxon>
        <taxon>Basidiomycota</taxon>
        <taxon>Agaricomycotina</taxon>
        <taxon>Agaricomycetes</taxon>
        <taxon>Agaricomycetidae</taxon>
        <taxon>Agaricales</taxon>
        <taxon>Agaricineae</taxon>
        <taxon>Bolbitiaceae</taxon>
        <taxon>Cyclocybe</taxon>
    </lineage>
</organism>
<keyword evidence="9" id="KW-1185">Reference proteome</keyword>
<keyword evidence="3" id="KW-0274">FAD</keyword>
<dbReference type="PRINTS" id="PR00420">
    <property type="entry name" value="RNGMNOXGNASE"/>
</dbReference>
<evidence type="ECO:0000313" key="9">
    <source>
        <dbReference type="Proteomes" id="UP000467700"/>
    </source>
</evidence>
<accession>A0A8S0VTG9</accession>
<dbReference type="Gene3D" id="3.50.50.60">
    <property type="entry name" value="FAD/NAD(P)-binding domain"/>
    <property type="match status" value="1"/>
</dbReference>
<keyword evidence="5" id="KW-0503">Monooxygenase</keyword>
<dbReference type="SUPFAM" id="SSF51905">
    <property type="entry name" value="FAD/NAD(P)-binding domain"/>
    <property type="match status" value="1"/>
</dbReference>
<dbReference type="Proteomes" id="UP000467700">
    <property type="component" value="Unassembled WGS sequence"/>
</dbReference>
<evidence type="ECO:0000256" key="1">
    <source>
        <dbReference type="ARBA" id="ARBA00007992"/>
    </source>
</evidence>
<reference evidence="8 9" key="1">
    <citation type="submission" date="2020-01" db="EMBL/GenBank/DDBJ databases">
        <authorList>
            <person name="Gupta K D."/>
        </authorList>
    </citation>
    <scope>NUCLEOTIDE SEQUENCE [LARGE SCALE GENOMIC DNA]</scope>
</reference>
<dbReference type="SUPFAM" id="SSF54373">
    <property type="entry name" value="FAD-linked reductases, C-terminal domain"/>
    <property type="match status" value="1"/>
</dbReference>
<feature type="region of interest" description="Disordered" evidence="6">
    <location>
        <begin position="718"/>
        <end position="754"/>
    </location>
</feature>
<evidence type="ECO:0000256" key="5">
    <source>
        <dbReference type="ARBA" id="ARBA00023033"/>
    </source>
</evidence>
<dbReference type="AlphaFoldDB" id="A0A8S0VTG9"/>
<dbReference type="GO" id="GO:0071949">
    <property type="term" value="F:FAD binding"/>
    <property type="evidence" value="ECO:0007669"/>
    <property type="project" value="InterPro"/>
</dbReference>
<keyword evidence="2" id="KW-0285">Flavoprotein</keyword>
<dbReference type="InterPro" id="IPR002938">
    <property type="entry name" value="FAD-bd"/>
</dbReference>
<feature type="compositionally biased region" description="Polar residues" evidence="6">
    <location>
        <begin position="121"/>
        <end position="130"/>
    </location>
</feature>
<dbReference type="InterPro" id="IPR036047">
    <property type="entry name" value="F-box-like_dom_sf"/>
</dbReference>
<evidence type="ECO:0000256" key="4">
    <source>
        <dbReference type="ARBA" id="ARBA00023002"/>
    </source>
</evidence>
<feature type="domain" description="F-box" evidence="7">
    <location>
        <begin position="19"/>
        <end position="65"/>
    </location>
</feature>